<feature type="compositionally biased region" description="Polar residues" evidence="1">
    <location>
        <begin position="78"/>
        <end position="88"/>
    </location>
</feature>
<evidence type="ECO:0000313" key="2">
    <source>
        <dbReference type="EMBL" id="CAI9169347.1"/>
    </source>
</evidence>
<feature type="region of interest" description="Disordered" evidence="1">
    <location>
        <begin position="46"/>
        <end position="88"/>
    </location>
</feature>
<accession>A0ABN8Z973</accession>
<protein>
    <submittedName>
        <fullName evidence="2">Uncharacterized protein</fullName>
    </submittedName>
</protein>
<gene>
    <name evidence="2" type="ORF">MRATA1EN1_LOCUS18309</name>
</gene>
<sequence>MVSLGRPPEFSSRRPGSRSISSPARFPTGPLRQRAARAALGLAASPGGAAPLALHPAAETAAGGVSPRNAARGPEASPQPSASARTPT</sequence>
<dbReference type="EMBL" id="OX459965">
    <property type="protein sequence ID" value="CAI9169347.1"/>
    <property type="molecule type" value="Genomic_DNA"/>
</dbReference>
<organism evidence="2 3">
    <name type="scientific">Rangifer tarandus platyrhynchus</name>
    <name type="common">Svalbard reindeer</name>
    <dbReference type="NCBI Taxonomy" id="3082113"/>
    <lineage>
        <taxon>Eukaryota</taxon>
        <taxon>Metazoa</taxon>
        <taxon>Chordata</taxon>
        <taxon>Craniata</taxon>
        <taxon>Vertebrata</taxon>
        <taxon>Euteleostomi</taxon>
        <taxon>Mammalia</taxon>
        <taxon>Eutheria</taxon>
        <taxon>Laurasiatheria</taxon>
        <taxon>Artiodactyla</taxon>
        <taxon>Ruminantia</taxon>
        <taxon>Pecora</taxon>
        <taxon>Cervidae</taxon>
        <taxon>Odocoileinae</taxon>
        <taxon>Rangifer</taxon>
    </lineage>
</organism>
<feature type="region of interest" description="Disordered" evidence="1">
    <location>
        <begin position="1"/>
        <end position="32"/>
    </location>
</feature>
<name>A0ABN8Z973_RANTA</name>
<proteinExistence type="predicted"/>
<feature type="compositionally biased region" description="Low complexity" evidence="1">
    <location>
        <begin position="46"/>
        <end position="64"/>
    </location>
</feature>
<keyword evidence="3" id="KW-1185">Reference proteome</keyword>
<evidence type="ECO:0000256" key="1">
    <source>
        <dbReference type="SAM" id="MobiDB-lite"/>
    </source>
</evidence>
<reference evidence="2" key="1">
    <citation type="submission" date="2023-04" db="EMBL/GenBank/DDBJ databases">
        <authorList>
            <consortium name="ELIXIR-Norway"/>
        </authorList>
    </citation>
    <scope>NUCLEOTIDE SEQUENCE [LARGE SCALE GENOMIC DNA]</scope>
</reference>
<dbReference type="Proteomes" id="UP001176941">
    <property type="component" value="Chromosome 29"/>
</dbReference>
<evidence type="ECO:0000313" key="3">
    <source>
        <dbReference type="Proteomes" id="UP001176941"/>
    </source>
</evidence>
<feature type="compositionally biased region" description="Low complexity" evidence="1">
    <location>
        <begin position="13"/>
        <end position="32"/>
    </location>
</feature>